<organism evidence="3 4">
    <name type="scientific">Nicrophorus vespilloides</name>
    <name type="common">Boreal carrion beetle</name>
    <dbReference type="NCBI Taxonomy" id="110193"/>
    <lineage>
        <taxon>Eukaryota</taxon>
        <taxon>Metazoa</taxon>
        <taxon>Ecdysozoa</taxon>
        <taxon>Arthropoda</taxon>
        <taxon>Hexapoda</taxon>
        <taxon>Insecta</taxon>
        <taxon>Pterygota</taxon>
        <taxon>Neoptera</taxon>
        <taxon>Endopterygota</taxon>
        <taxon>Coleoptera</taxon>
        <taxon>Polyphaga</taxon>
        <taxon>Staphyliniformia</taxon>
        <taxon>Silphidae</taxon>
        <taxon>Nicrophorinae</taxon>
        <taxon>Nicrophorus</taxon>
    </lineage>
</organism>
<proteinExistence type="predicted"/>
<dbReference type="Proteomes" id="UP000695000">
    <property type="component" value="Unplaced"/>
</dbReference>
<accession>A0ABM1N6S2</accession>
<dbReference type="RefSeq" id="XP_017782522.1">
    <property type="nucleotide sequence ID" value="XM_017927033.1"/>
</dbReference>
<keyword evidence="1" id="KW-0479">Metal-binding</keyword>
<keyword evidence="3" id="KW-1185">Reference proteome</keyword>
<feature type="domain" description="C2H2-type" evidence="2">
    <location>
        <begin position="43"/>
        <end position="70"/>
    </location>
</feature>
<evidence type="ECO:0000313" key="3">
    <source>
        <dbReference type="Proteomes" id="UP000695000"/>
    </source>
</evidence>
<feature type="domain" description="C2H2-type" evidence="2">
    <location>
        <begin position="6"/>
        <end position="34"/>
    </location>
</feature>
<dbReference type="PANTHER" id="PTHR33936">
    <property type="entry name" value="PROTEIN CBG17840"/>
    <property type="match status" value="1"/>
</dbReference>
<name>A0ABM1N6S2_NICVS</name>
<dbReference type="InterPro" id="IPR052797">
    <property type="entry name" value="RegFact_GeneExpr_CellDeath"/>
</dbReference>
<gene>
    <name evidence="4" type="primary">LOC108566907</name>
</gene>
<dbReference type="Gene3D" id="3.30.160.60">
    <property type="entry name" value="Classic Zinc Finger"/>
    <property type="match status" value="1"/>
</dbReference>
<dbReference type="InterPro" id="IPR036236">
    <property type="entry name" value="Znf_C2H2_sf"/>
</dbReference>
<dbReference type="SMART" id="SM00355">
    <property type="entry name" value="ZnF_C2H2"/>
    <property type="match status" value="3"/>
</dbReference>
<keyword evidence="1" id="KW-0862">Zinc</keyword>
<dbReference type="PROSITE" id="PS00028">
    <property type="entry name" value="ZINC_FINGER_C2H2_1"/>
    <property type="match status" value="2"/>
</dbReference>
<evidence type="ECO:0000259" key="2">
    <source>
        <dbReference type="PROSITE" id="PS50157"/>
    </source>
</evidence>
<keyword evidence="1" id="KW-0863">Zinc-finger</keyword>
<evidence type="ECO:0000313" key="4">
    <source>
        <dbReference type="RefSeq" id="XP_017782522.1"/>
    </source>
</evidence>
<dbReference type="GeneID" id="108566907"/>
<protein>
    <submittedName>
        <fullName evidence="4">Uncharacterized protein LOC108566907 isoform X1</fullName>
    </submittedName>
</protein>
<dbReference type="SUPFAM" id="SSF57667">
    <property type="entry name" value="beta-beta-alpha zinc fingers"/>
    <property type="match status" value="1"/>
</dbReference>
<reference evidence="4" key="1">
    <citation type="submission" date="2025-08" db="UniProtKB">
        <authorList>
            <consortium name="RefSeq"/>
        </authorList>
    </citation>
    <scope>IDENTIFICATION</scope>
    <source>
        <tissue evidence="4">Whole Larva</tissue>
    </source>
</reference>
<dbReference type="PROSITE" id="PS50157">
    <property type="entry name" value="ZINC_FINGER_C2H2_2"/>
    <property type="match status" value="2"/>
</dbReference>
<dbReference type="PANTHER" id="PTHR33936:SF24">
    <property type="entry name" value="C2H2-TYPE DOMAIN-CONTAINING PROTEIN"/>
    <property type="match status" value="1"/>
</dbReference>
<sequence>MSTSGFFCSVCVKTYANRSNLRTHIQLCHPDQLNEIAPKKKNYDCEFCSETFKNKILFNRHRKVHTSGLKCPLCEVIDVKPALIQHFTLVHNVDINIEQFDFQTFEEFNSWKEQIEEENTVFFSNRHGTVKSITFTRKRYECNRSGAYQSQSKGSRHLKNGSKRMNAYCPASIILDYKNGIYNVKYTSTHIGHTNELRRIPLTKTDRLILADKVANKIPFDSIIEDIKGSLQDSNLERIHLVTKQDLRNIKRDFHLDKLNNDISNMEYPEKLQQKKKYDCKEILNCKNNGIKRDGYGSQIADESNTLKRGKKTKFKEFLSLQKCNDTTRDDCEIQIVELVAGDTNNTNTENSETLEPMKKKKYKEIFIKNNCDTQDDANVVHEIEELETLEASNEIQEFLSRYESIDIVEDNNDIEIAGAAFELVVDDFVHLVVDNDTIKLIEENLNYGINLEKRETLEKLKEKMKKTFLEALDKATTYEQCELIRKIIAPLHPTLDKCNPKGEIEEEFDFTPAKCIVEERTQKELDPTLAKCISEKGTEVLDSKLVKCIPKEVIEKELYYIPAKCISKQETKKDLGPTSAKCKPKKGKNKILHPALAKCISDDGTQNELDPTPAKCISDKGTEVLDSMLVKCIPKEVIEKELYHIPAKCISTEETKKDLGPTSAKCKPEKGKNKLLHPALDKCISDDGTQNELDPTPAKCIPEKGTVEELDPTSGESKNRLNCKQKELITPTLDVLKNRLSHDQKQSAITLNYKPLAYKCILIKKKS</sequence>
<dbReference type="InterPro" id="IPR013087">
    <property type="entry name" value="Znf_C2H2_type"/>
</dbReference>
<evidence type="ECO:0000256" key="1">
    <source>
        <dbReference type="PROSITE-ProRule" id="PRU00042"/>
    </source>
</evidence>